<dbReference type="GO" id="GO:0005634">
    <property type="term" value="C:nucleus"/>
    <property type="evidence" value="ECO:0007669"/>
    <property type="project" value="UniProtKB-SubCell"/>
</dbReference>
<comment type="subunit">
    <text evidence="3">Component of the MCM2-7 complex.</text>
</comment>
<comment type="function">
    <text evidence="3">Acts as component of the MCM2-7 complex (MCM complex) which is the replicative helicase essential for 'once per cell cycle' DNA replication initiation and elongation in eukaryotic cells. The active ATPase sites in the MCM2-7 ring are formed through the interaction surfaces of two neighboring subunits such that a critical structure of a conserved arginine finger motif is provided in trans relative to the ATP-binding site of the Walker A box of the adjacent subunit. The six ATPase active sites, however, are likely to contribute differentially to the complex helicase activity.</text>
</comment>
<gene>
    <name evidence="6" type="ORF">BJ554DRAFT_5028</name>
</gene>
<keyword evidence="7" id="KW-1185">Reference proteome</keyword>
<dbReference type="EMBL" id="JAEFCI010013228">
    <property type="protein sequence ID" value="KAG5455528.1"/>
    <property type="molecule type" value="Genomic_DNA"/>
</dbReference>
<dbReference type="GO" id="GO:0006270">
    <property type="term" value="P:DNA replication initiation"/>
    <property type="evidence" value="ECO:0007669"/>
    <property type="project" value="UniProtKB-UniRule"/>
</dbReference>
<dbReference type="InterPro" id="IPR031327">
    <property type="entry name" value="MCM"/>
</dbReference>
<dbReference type="GO" id="GO:0017116">
    <property type="term" value="F:single-stranded DNA helicase activity"/>
    <property type="evidence" value="ECO:0007669"/>
    <property type="project" value="TreeGrafter"/>
</dbReference>
<feature type="domain" description="MCM AAA-lid" evidence="4">
    <location>
        <begin position="21"/>
        <end position="110"/>
    </location>
</feature>
<dbReference type="PANTHER" id="PTHR11630">
    <property type="entry name" value="DNA REPLICATION LICENSING FACTOR MCM FAMILY MEMBER"/>
    <property type="match status" value="1"/>
</dbReference>
<dbReference type="Pfam" id="PF17855">
    <property type="entry name" value="MCM_lid"/>
    <property type="match status" value="1"/>
</dbReference>
<dbReference type="InterPro" id="IPR008048">
    <property type="entry name" value="MCM5"/>
</dbReference>
<reference evidence="6 7" key="1">
    <citation type="journal article" name="Sci. Rep.">
        <title>Genome-scale phylogenetic analyses confirm Olpidium as the closest living zoosporic fungus to the non-flagellated, terrestrial fungi.</title>
        <authorList>
            <person name="Chang Y."/>
            <person name="Rochon D."/>
            <person name="Sekimoto S."/>
            <person name="Wang Y."/>
            <person name="Chovatia M."/>
            <person name="Sandor L."/>
            <person name="Salamov A."/>
            <person name="Grigoriev I.V."/>
            <person name="Stajich J.E."/>
            <person name="Spatafora J.W."/>
        </authorList>
    </citation>
    <scope>NUCLEOTIDE SEQUENCE [LARGE SCALE GENOMIC DNA]</scope>
    <source>
        <strain evidence="6">S191</strain>
    </source>
</reference>
<dbReference type="GO" id="GO:0043138">
    <property type="term" value="F:3'-5' DNA helicase activity"/>
    <property type="evidence" value="ECO:0007669"/>
    <property type="project" value="TreeGrafter"/>
</dbReference>
<evidence type="ECO:0000313" key="7">
    <source>
        <dbReference type="Proteomes" id="UP000673691"/>
    </source>
</evidence>
<name>A0A8H8DEJ0_9FUNG</name>
<evidence type="ECO:0000256" key="3">
    <source>
        <dbReference type="RuleBase" id="RU368063"/>
    </source>
</evidence>
<sequence length="195" mass="22089">MNVHMNKAVPEQAAGEIELDKMRGYISYCKMKCAPRLSSEAAEKLSSHFVSIRSEMRGMEMDMHERSTIPITLRQLEAIIRISESLAKITLSPVATEEHVDEAIRLFKYSTMDAVRSGQVDGATLGEIQGQVAQIENEIRRRLPVGSSISERRLTDDFVKQGFPPAVVSRAILIMVRQEVLQYRHQRNTIYRASI</sequence>
<dbReference type="AlphaFoldDB" id="A0A8H8DEJ0"/>
<comment type="subcellular location">
    <subcellularLocation>
        <location evidence="3">Nucleus</location>
    </subcellularLocation>
</comment>
<dbReference type="OrthoDB" id="10036721at2759"/>
<evidence type="ECO:0000313" key="6">
    <source>
        <dbReference type="EMBL" id="KAG5455528.1"/>
    </source>
</evidence>
<evidence type="ECO:0000259" key="5">
    <source>
        <dbReference type="Pfam" id="PF21933"/>
    </source>
</evidence>
<keyword evidence="3" id="KW-0238">DNA-binding</keyword>
<comment type="similarity">
    <text evidence="1 3">Belongs to the MCM family.</text>
</comment>
<comment type="caution">
    <text evidence="6">The sequence shown here is derived from an EMBL/GenBank/DDBJ whole genome shotgun (WGS) entry which is preliminary data.</text>
</comment>
<keyword evidence="2 3" id="KW-0131">Cell cycle</keyword>
<organism evidence="6 7">
    <name type="scientific">Olpidium bornovanus</name>
    <dbReference type="NCBI Taxonomy" id="278681"/>
    <lineage>
        <taxon>Eukaryota</taxon>
        <taxon>Fungi</taxon>
        <taxon>Fungi incertae sedis</taxon>
        <taxon>Olpidiomycota</taxon>
        <taxon>Olpidiomycotina</taxon>
        <taxon>Olpidiomycetes</taxon>
        <taxon>Olpidiales</taxon>
        <taxon>Olpidiaceae</taxon>
        <taxon>Olpidium</taxon>
    </lineage>
</organism>
<dbReference type="InterPro" id="IPR027417">
    <property type="entry name" value="P-loop_NTPase"/>
</dbReference>
<dbReference type="InterPro" id="IPR041562">
    <property type="entry name" value="MCM_lid"/>
</dbReference>
<evidence type="ECO:0000256" key="2">
    <source>
        <dbReference type="ARBA" id="ARBA00023306"/>
    </source>
</evidence>
<keyword evidence="3" id="KW-0235">DNA replication</keyword>
<dbReference type="GO" id="GO:0042555">
    <property type="term" value="C:MCM complex"/>
    <property type="evidence" value="ECO:0007669"/>
    <property type="project" value="UniProtKB-UniRule"/>
</dbReference>
<keyword evidence="3" id="KW-0378">Hydrolase</keyword>
<dbReference type="GO" id="GO:0005524">
    <property type="term" value="F:ATP binding"/>
    <property type="evidence" value="ECO:0007669"/>
    <property type="project" value="UniProtKB-UniRule"/>
</dbReference>
<dbReference type="Proteomes" id="UP000673691">
    <property type="component" value="Unassembled WGS sequence"/>
</dbReference>
<proteinExistence type="inferred from homology"/>
<dbReference type="GO" id="GO:0003697">
    <property type="term" value="F:single-stranded DNA binding"/>
    <property type="evidence" value="ECO:0007669"/>
    <property type="project" value="TreeGrafter"/>
</dbReference>
<dbReference type="EC" id="3.6.4.12" evidence="3"/>
<dbReference type="InterPro" id="IPR054125">
    <property type="entry name" value="MCM5_C"/>
</dbReference>
<dbReference type="Gene3D" id="3.40.50.300">
    <property type="entry name" value="P-loop containing nucleotide triphosphate hydrolases"/>
    <property type="match status" value="1"/>
</dbReference>
<accession>A0A8H8DEJ0</accession>
<feature type="domain" description="MCM5 C-terminal" evidence="5">
    <location>
        <begin position="134"/>
        <end position="192"/>
    </location>
</feature>
<protein>
    <recommendedName>
        <fullName evidence="3">DNA replication licensing factor MCM5</fullName>
        <ecNumber evidence="3">3.6.4.12</ecNumber>
    </recommendedName>
</protein>
<comment type="catalytic activity">
    <reaction evidence="3">
        <text>ATP + H2O = ADP + phosphate + H(+)</text>
        <dbReference type="Rhea" id="RHEA:13065"/>
        <dbReference type="ChEBI" id="CHEBI:15377"/>
        <dbReference type="ChEBI" id="CHEBI:15378"/>
        <dbReference type="ChEBI" id="CHEBI:30616"/>
        <dbReference type="ChEBI" id="CHEBI:43474"/>
        <dbReference type="ChEBI" id="CHEBI:456216"/>
        <dbReference type="EC" id="3.6.4.12"/>
    </reaction>
</comment>
<evidence type="ECO:0000256" key="1">
    <source>
        <dbReference type="ARBA" id="ARBA00008010"/>
    </source>
</evidence>
<keyword evidence="3" id="KW-0539">Nucleus</keyword>
<keyword evidence="3" id="KW-0067">ATP-binding</keyword>
<dbReference type="Pfam" id="PF21933">
    <property type="entry name" value="MCM5_C"/>
    <property type="match status" value="1"/>
</dbReference>
<dbReference type="GO" id="GO:0000727">
    <property type="term" value="P:double-strand break repair via break-induced replication"/>
    <property type="evidence" value="ECO:0007669"/>
    <property type="project" value="TreeGrafter"/>
</dbReference>
<dbReference type="PRINTS" id="PR01661">
    <property type="entry name" value="MCMPROTEIN5"/>
</dbReference>
<keyword evidence="3" id="KW-0547">Nucleotide-binding</keyword>
<keyword evidence="3" id="KW-0347">Helicase</keyword>
<dbReference type="PANTHER" id="PTHR11630:SF42">
    <property type="entry name" value="DNA REPLICATION LICENSING FACTOR MCM5"/>
    <property type="match status" value="1"/>
</dbReference>
<dbReference type="GO" id="GO:0003688">
    <property type="term" value="F:DNA replication origin binding"/>
    <property type="evidence" value="ECO:0007669"/>
    <property type="project" value="UniProtKB-UniRule"/>
</dbReference>
<evidence type="ECO:0000259" key="4">
    <source>
        <dbReference type="Pfam" id="PF17855"/>
    </source>
</evidence>
<dbReference type="GO" id="GO:0016787">
    <property type="term" value="F:hydrolase activity"/>
    <property type="evidence" value="ECO:0007669"/>
    <property type="project" value="UniProtKB-KW"/>
</dbReference>